<evidence type="ECO:0000313" key="5">
    <source>
        <dbReference type="EMBL" id="RXZ55017.1"/>
    </source>
</evidence>
<proteinExistence type="predicted"/>
<dbReference type="EMBL" id="SDPW01000001">
    <property type="protein sequence ID" value="RXZ54339.1"/>
    <property type="molecule type" value="Genomic_DNA"/>
</dbReference>
<evidence type="ECO:0000313" key="6">
    <source>
        <dbReference type="Proteomes" id="UP000293345"/>
    </source>
</evidence>
<dbReference type="Gene3D" id="1.10.1200.10">
    <property type="entry name" value="ACP-like"/>
    <property type="match status" value="1"/>
</dbReference>
<dbReference type="Proteomes" id="UP000293345">
    <property type="component" value="Unassembled WGS sequence"/>
</dbReference>
<gene>
    <name evidence="4" type="ORF">ET524_07505</name>
    <name evidence="5" type="ORF">ET524_11420</name>
</gene>
<keyword evidence="1" id="KW-0596">Phosphopantetheine</keyword>
<dbReference type="InterPro" id="IPR006162">
    <property type="entry name" value="Ppantetheine_attach_site"/>
</dbReference>
<sequence length="72" mass="8052">MATIDTIKKVLQDNLDIEPETVNEESTFESLGIDSLDMVELICDLEEKCDVDFGEPEGLETVGDLVEYIDNL</sequence>
<dbReference type="PROSITE" id="PS00012">
    <property type="entry name" value="PHOSPHOPANTETHEINE"/>
    <property type="match status" value="1"/>
</dbReference>
<accession>A0A4Q2JZ45</accession>
<evidence type="ECO:0000259" key="3">
    <source>
        <dbReference type="PROSITE" id="PS50075"/>
    </source>
</evidence>
<reference evidence="4 6" key="1">
    <citation type="submission" date="2019-01" db="EMBL/GenBank/DDBJ databases">
        <title>Senegalimassilia sp. nov. KGMB04484 isolated human feces.</title>
        <authorList>
            <person name="Han K.-I."/>
            <person name="Kim J.-S."/>
            <person name="Lee K.C."/>
            <person name="Suh M.K."/>
            <person name="Eom M.K."/>
            <person name="Lee J.H."/>
            <person name="Park S.-H."/>
            <person name="Kang S.W."/>
            <person name="Park J.-E."/>
            <person name="Oh B.S."/>
            <person name="Yu S.Y."/>
            <person name="Choi S.-H."/>
            <person name="Lee D.H."/>
            <person name="Yoon H."/>
            <person name="Kim B.-Y."/>
            <person name="Lee J.H."/>
            <person name="Lee J.-S."/>
        </authorList>
    </citation>
    <scope>NUCLEOTIDE SEQUENCE [LARGE SCALE GENOMIC DNA]</scope>
    <source>
        <strain evidence="4 6">KGMB04484</strain>
    </source>
</reference>
<dbReference type="RefSeq" id="WP_129424612.1">
    <property type="nucleotide sequence ID" value="NZ_SDPW01000001.1"/>
</dbReference>
<protein>
    <submittedName>
        <fullName evidence="4">Acyl carrier protein</fullName>
    </submittedName>
</protein>
<evidence type="ECO:0000313" key="4">
    <source>
        <dbReference type="EMBL" id="RXZ54339.1"/>
    </source>
</evidence>
<dbReference type="InterPro" id="IPR036736">
    <property type="entry name" value="ACP-like_sf"/>
</dbReference>
<dbReference type="OrthoDB" id="9806381at2"/>
<dbReference type="SUPFAM" id="SSF47336">
    <property type="entry name" value="ACP-like"/>
    <property type="match status" value="1"/>
</dbReference>
<keyword evidence="2" id="KW-0597">Phosphoprotein</keyword>
<dbReference type="PROSITE" id="PS50075">
    <property type="entry name" value="CARRIER"/>
    <property type="match status" value="1"/>
</dbReference>
<dbReference type="AlphaFoldDB" id="A0A4Q2JZ45"/>
<evidence type="ECO:0000256" key="2">
    <source>
        <dbReference type="ARBA" id="ARBA00022553"/>
    </source>
</evidence>
<feature type="domain" description="Carrier" evidence="3">
    <location>
        <begin position="1"/>
        <end position="72"/>
    </location>
</feature>
<evidence type="ECO:0000256" key="1">
    <source>
        <dbReference type="ARBA" id="ARBA00022450"/>
    </source>
</evidence>
<organism evidence="4 6">
    <name type="scientific">Senegalimassilia faecalis</name>
    <dbReference type="NCBI Taxonomy" id="2509433"/>
    <lineage>
        <taxon>Bacteria</taxon>
        <taxon>Bacillati</taxon>
        <taxon>Actinomycetota</taxon>
        <taxon>Coriobacteriia</taxon>
        <taxon>Coriobacteriales</taxon>
        <taxon>Coriobacteriaceae</taxon>
        <taxon>Senegalimassilia</taxon>
    </lineage>
</organism>
<keyword evidence="6" id="KW-1185">Reference proteome</keyword>
<dbReference type="EMBL" id="SDPW01000001">
    <property type="protein sequence ID" value="RXZ55017.1"/>
    <property type="molecule type" value="Genomic_DNA"/>
</dbReference>
<name>A0A4Q2JZ45_9ACTN</name>
<dbReference type="InterPro" id="IPR009081">
    <property type="entry name" value="PP-bd_ACP"/>
</dbReference>
<comment type="caution">
    <text evidence="4">The sequence shown here is derived from an EMBL/GenBank/DDBJ whole genome shotgun (WGS) entry which is preliminary data.</text>
</comment>
<dbReference type="Pfam" id="PF00550">
    <property type="entry name" value="PP-binding"/>
    <property type="match status" value="1"/>
</dbReference>